<organism evidence="1 2">
    <name type="scientific">Exercitatus varius</name>
    <dbReference type="NCBI Taxonomy" id="67857"/>
    <lineage>
        <taxon>Bacteria</taxon>
        <taxon>Pseudomonadati</taxon>
        <taxon>Pseudomonadota</taxon>
        <taxon>Gammaproteobacteria</taxon>
        <taxon>Pasteurellales</taxon>
        <taxon>Pasteurellaceae</taxon>
        <taxon>Exercitatus</taxon>
    </lineage>
</organism>
<comment type="caution">
    <text evidence="1">The sequence shown here is derived from an EMBL/GenBank/DDBJ whole genome shotgun (WGS) entry which is preliminary data.</text>
</comment>
<proteinExistence type="predicted"/>
<dbReference type="EMBL" id="JARQTX010000001">
    <property type="protein sequence ID" value="MDG2944937.1"/>
    <property type="molecule type" value="Genomic_DNA"/>
</dbReference>
<protein>
    <submittedName>
        <fullName evidence="1">Uncharacterized protein</fullName>
    </submittedName>
</protein>
<reference evidence="1 2" key="1">
    <citation type="submission" date="2023-03" db="EMBL/GenBank/DDBJ databases">
        <title>Classification of Bisgaard taxon 6 and taxon 10 as Exercitatus varius gen. nov., spec. nov.</title>
        <authorList>
            <person name="Christensen H."/>
        </authorList>
    </citation>
    <scope>NUCLEOTIDE SEQUENCE [LARGE SCALE GENOMIC DNA]</scope>
    <source>
        <strain evidence="1 2">23350_01</strain>
    </source>
</reference>
<accession>A0ABT6EN25</accession>
<evidence type="ECO:0000313" key="2">
    <source>
        <dbReference type="Proteomes" id="UP001216057"/>
    </source>
</evidence>
<sequence length="102" mass="12025">MTYFNKPKKVNWDLKLIKPSYKAKIYFSNSERWQFSSSATVKILGVDQKNSLVTFDFSKREDEEYILDSNIEPNSGYRICTEKFNIVTLPFSYLADVVEELY</sequence>
<keyword evidence="2" id="KW-1185">Reference proteome</keyword>
<gene>
    <name evidence="1" type="ORF">P7M32_00580</name>
</gene>
<evidence type="ECO:0000313" key="1">
    <source>
        <dbReference type="EMBL" id="MDG2944937.1"/>
    </source>
</evidence>
<name>A0ABT6EN25_9PAST</name>
<dbReference type="Proteomes" id="UP001216057">
    <property type="component" value="Unassembled WGS sequence"/>
</dbReference>
<dbReference type="RefSeq" id="WP_202936918.1">
    <property type="nucleotide sequence ID" value="NZ_JARQTS010000005.1"/>
</dbReference>